<evidence type="ECO:0000256" key="1">
    <source>
        <dbReference type="SAM" id="MobiDB-lite"/>
    </source>
</evidence>
<evidence type="ECO:0000313" key="2">
    <source>
        <dbReference type="EMBL" id="GIJ53233.1"/>
    </source>
</evidence>
<reference evidence="2" key="1">
    <citation type="submission" date="2021-01" db="EMBL/GenBank/DDBJ databases">
        <title>Whole genome shotgun sequence of Virgisporangium aurantiacum NBRC 16421.</title>
        <authorList>
            <person name="Komaki H."/>
            <person name="Tamura T."/>
        </authorList>
    </citation>
    <scope>NUCLEOTIDE SEQUENCE</scope>
    <source>
        <strain evidence="2">NBRC 16421</strain>
    </source>
</reference>
<keyword evidence="3" id="KW-1185">Reference proteome</keyword>
<sequence length="181" mass="20360">MTFSVRVRTFDTCERCSTGRGGEAAQRDTRRQPTLPGRGGLLNADRAVKLVVTSGNVMTGTRLGHQPRSRYPKGQLTQQMVLRNQPPGVTPLFDVSLESDACNDPLQRYDLWAMLMYFDKANAEIRYEISRPIRTNAKGYITDWAPRITPPPYPVEKFKDFPDGTDPNEGFGDIDVPVDPR</sequence>
<evidence type="ECO:0000313" key="3">
    <source>
        <dbReference type="Proteomes" id="UP000612585"/>
    </source>
</evidence>
<name>A0A8J4DXE1_9ACTN</name>
<proteinExistence type="predicted"/>
<dbReference type="AlphaFoldDB" id="A0A8J4DXE1"/>
<dbReference type="Proteomes" id="UP000612585">
    <property type="component" value="Unassembled WGS sequence"/>
</dbReference>
<comment type="caution">
    <text evidence="2">The sequence shown here is derived from an EMBL/GenBank/DDBJ whole genome shotgun (WGS) entry which is preliminary data.</text>
</comment>
<dbReference type="EMBL" id="BOPG01000005">
    <property type="protein sequence ID" value="GIJ53233.1"/>
    <property type="molecule type" value="Genomic_DNA"/>
</dbReference>
<protein>
    <submittedName>
        <fullName evidence="2">Uncharacterized protein</fullName>
    </submittedName>
</protein>
<accession>A0A8J4DXE1</accession>
<feature type="region of interest" description="Disordered" evidence="1">
    <location>
        <begin position="153"/>
        <end position="181"/>
    </location>
</feature>
<dbReference type="RefSeq" id="WP_203987197.1">
    <property type="nucleotide sequence ID" value="NZ_BOPG01000005.1"/>
</dbReference>
<gene>
    <name evidence="2" type="ORF">Vau01_007490</name>
</gene>
<feature type="region of interest" description="Disordered" evidence="1">
    <location>
        <begin position="16"/>
        <end position="39"/>
    </location>
</feature>
<organism evidence="2 3">
    <name type="scientific">Virgisporangium aurantiacum</name>
    <dbReference type="NCBI Taxonomy" id="175570"/>
    <lineage>
        <taxon>Bacteria</taxon>
        <taxon>Bacillati</taxon>
        <taxon>Actinomycetota</taxon>
        <taxon>Actinomycetes</taxon>
        <taxon>Micromonosporales</taxon>
        <taxon>Micromonosporaceae</taxon>
        <taxon>Virgisporangium</taxon>
    </lineage>
</organism>